<dbReference type="PANTHER" id="PTHR13318">
    <property type="entry name" value="PARTNER OF PAIRED, ISOFORM B-RELATED"/>
    <property type="match status" value="1"/>
</dbReference>
<keyword evidence="2" id="KW-1185">Reference proteome</keyword>
<evidence type="ECO:0000313" key="1">
    <source>
        <dbReference type="EMBL" id="KAK4408746.1"/>
    </source>
</evidence>
<reference evidence="1" key="2">
    <citation type="journal article" date="2024" name="Plant">
        <title>Genomic evolution and insights into agronomic trait innovations of Sesamum species.</title>
        <authorList>
            <person name="Miao H."/>
            <person name="Wang L."/>
            <person name="Qu L."/>
            <person name="Liu H."/>
            <person name="Sun Y."/>
            <person name="Le M."/>
            <person name="Wang Q."/>
            <person name="Wei S."/>
            <person name="Zheng Y."/>
            <person name="Lin W."/>
            <person name="Duan Y."/>
            <person name="Cao H."/>
            <person name="Xiong S."/>
            <person name="Wang X."/>
            <person name="Wei L."/>
            <person name="Li C."/>
            <person name="Ma Q."/>
            <person name="Ju M."/>
            <person name="Zhao R."/>
            <person name="Li G."/>
            <person name="Mu C."/>
            <person name="Tian Q."/>
            <person name="Mei H."/>
            <person name="Zhang T."/>
            <person name="Gao T."/>
            <person name="Zhang H."/>
        </authorList>
    </citation>
    <scope>NUCLEOTIDE SEQUENCE</scope>
    <source>
        <strain evidence="1">K16</strain>
    </source>
</reference>
<sequence length="433" mass="47890">MLFMEIESDVMGTLLGIGHRFARLLLSLWKKLLKGTSCGSCGYHLNLTSSNRVTSSIGSRYSKSINRGSISFRSIDPSRFTQVDEVNCLPISWGRYRSKSKLLCRNCGVLIGYGYGDSTALCGLESPTSSGSAYKKILPSTTINFFHLHRLLCRFPQLQSLSLSGCIELPDSDHGLSFVAGGCPLLTIISLYRCSVTDIGLENLSQSCSTLKDVNLSYCSLISDHGIRALSQNCRHLRSINISHCRNVTGVGFQGCSQTLAYLEADSCKLEPEGISAIVSGGGLEYLNISNLAWCISGHGLTTIDARFISKLRVLNFRLCRTIDDDAIVKIAQGCPLLEEWNLALCHEISILGWESIGSKCRNLERLHVNRCRNLSDQGLQALRDGCRRLRKLYLGRCRLISSIAIEMFKCLRSDVQIMDEEIMFIGPDGAFR</sequence>
<dbReference type="Proteomes" id="UP001289374">
    <property type="component" value="Unassembled WGS sequence"/>
</dbReference>
<dbReference type="GO" id="GO:0031146">
    <property type="term" value="P:SCF-dependent proteasomal ubiquitin-dependent protein catabolic process"/>
    <property type="evidence" value="ECO:0007669"/>
    <property type="project" value="TreeGrafter"/>
</dbReference>
<name>A0AAE1XBA2_9LAMI</name>
<dbReference type="InterPro" id="IPR032675">
    <property type="entry name" value="LRR_dom_sf"/>
</dbReference>
<dbReference type="Pfam" id="PF13516">
    <property type="entry name" value="LRR_6"/>
    <property type="match status" value="3"/>
</dbReference>
<dbReference type="Pfam" id="PF24046">
    <property type="entry name" value="At4g08330"/>
    <property type="match status" value="1"/>
</dbReference>
<dbReference type="Gene3D" id="3.80.10.10">
    <property type="entry name" value="Ribonuclease Inhibitor"/>
    <property type="match status" value="2"/>
</dbReference>
<dbReference type="GO" id="GO:0019005">
    <property type="term" value="C:SCF ubiquitin ligase complex"/>
    <property type="evidence" value="ECO:0007669"/>
    <property type="project" value="TreeGrafter"/>
</dbReference>
<proteinExistence type="predicted"/>
<dbReference type="SMART" id="SM00367">
    <property type="entry name" value="LRR_CC"/>
    <property type="match status" value="8"/>
</dbReference>
<dbReference type="AlphaFoldDB" id="A0AAE1XBA2"/>
<dbReference type="InterPro" id="IPR045282">
    <property type="entry name" value="At4g08330-like"/>
</dbReference>
<dbReference type="SUPFAM" id="SSF52047">
    <property type="entry name" value="RNI-like"/>
    <property type="match status" value="1"/>
</dbReference>
<accession>A0AAE1XBA2</accession>
<organism evidence="1 2">
    <name type="scientific">Sesamum angolense</name>
    <dbReference type="NCBI Taxonomy" id="2727404"/>
    <lineage>
        <taxon>Eukaryota</taxon>
        <taxon>Viridiplantae</taxon>
        <taxon>Streptophyta</taxon>
        <taxon>Embryophyta</taxon>
        <taxon>Tracheophyta</taxon>
        <taxon>Spermatophyta</taxon>
        <taxon>Magnoliopsida</taxon>
        <taxon>eudicotyledons</taxon>
        <taxon>Gunneridae</taxon>
        <taxon>Pentapetalae</taxon>
        <taxon>asterids</taxon>
        <taxon>lamiids</taxon>
        <taxon>Lamiales</taxon>
        <taxon>Pedaliaceae</taxon>
        <taxon>Sesamum</taxon>
    </lineage>
</organism>
<dbReference type="EMBL" id="JACGWL010000002">
    <property type="protein sequence ID" value="KAK4408746.1"/>
    <property type="molecule type" value="Genomic_DNA"/>
</dbReference>
<gene>
    <name evidence="1" type="ORF">Sango_0455600</name>
</gene>
<reference evidence="1" key="1">
    <citation type="submission" date="2020-06" db="EMBL/GenBank/DDBJ databases">
        <authorList>
            <person name="Li T."/>
            <person name="Hu X."/>
            <person name="Zhang T."/>
            <person name="Song X."/>
            <person name="Zhang H."/>
            <person name="Dai N."/>
            <person name="Sheng W."/>
            <person name="Hou X."/>
            <person name="Wei L."/>
        </authorList>
    </citation>
    <scope>NUCLEOTIDE SEQUENCE</scope>
    <source>
        <strain evidence="1">K16</strain>
        <tissue evidence="1">Leaf</tissue>
    </source>
</reference>
<dbReference type="InterPro" id="IPR001611">
    <property type="entry name" value="Leu-rich_rpt"/>
</dbReference>
<comment type="caution">
    <text evidence="1">The sequence shown here is derived from an EMBL/GenBank/DDBJ whole genome shotgun (WGS) entry which is preliminary data.</text>
</comment>
<evidence type="ECO:0000313" key="2">
    <source>
        <dbReference type="Proteomes" id="UP001289374"/>
    </source>
</evidence>
<dbReference type="InterPro" id="IPR006553">
    <property type="entry name" value="Leu-rich_rpt_Cys-con_subtyp"/>
</dbReference>
<protein>
    <submittedName>
        <fullName evidence="1">F-box/LRR-repeat protein 12</fullName>
    </submittedName>
</protein>